<evidence type="ECO:0000313" key="6">
    <source>
        <dbReference type="EMBL" id="ESW98388.1"/>
    </source>
</evidence>
<keyword evidence="1 4" id="KW-0238">DNA-binding</keyword>
<dbReference type="InterPro" id="IPR008422">
    <property type="entry name" value="KN_HD"/>
</dbReference>
<evidence type="ECO:0000256" key="2">
    <source>
        <dbReference type="ARBA" id="ARBA00023155"/>
    </source>
</evidence>
<accession>W1QES5</accession>
<dbReference type="OrthoDB" id="4069986at2759"/>
<dbReference type="GO" id="GO:0003677">
    <property type="term" value="F:DNA binding"/>
    <property type="evidence" value="ECO:0007669"/>
    <property type="project" value="UniProtKB-UniRule"/>
</dbReference>
<dbReference type="PROSITE" id="PS00027">
    <property type="entry name" value="HOMEOBOX_1"/>
    <property type="match status" value="1"/>
</dbReference>
<feature type="domain" description="Homeobox" evidence="5">
    <location>
        <begin position="137"/>
        <end position="200"/>
    </location>
</feature>
<dbReference type="STRING" id="871575.W1QES5"/>
<dbReference type="GO" id="GO:0005634">
    <property type="term" value="C:nucleus"/>
    <property type="evidence" value="ECO:0007669"/>
    <property type="project" value="UniProtKB-SubCell"/>
</dbReference>
<dbReference type="PROSITE" id="PS50071">
    <property type="entry name" value="HOMEOBOX_2"/>
    <property type="match status" value="1"/>
</dbReference>
<dbReference type="InterPro" id="IPR001356">
    <property type="entry name" value="HD"/>
</dbReference>
<evidence type="ECO:0000259" key="5">
    <source>
        <dbReference type="PROSITE" id="PS50071"/>
    </source>
</evidence>
<comment type="caution">
    <text evidence="6">The sequence shown here is derived from an EMBL/GenBank/DDBJ whole genome shotgun (WGS) entry which is preliminary data.</text>
</comment>
<name>W1QES5_OGAPD</name>
<dbReference type="Pfam" id="PF05920">
    <property type="entry name" value="Homeobox_KN"/>
    <property type="match status" value="1"/>
</dbReference>
<dbReference type="KEGG" id="opa:HPODL_05244"/>
<dbReference type="RefSeq" id="XP_013934271.1">
    <property type="nucleotide sequence ID" value="XM_014078796.1"/>
</dbReference>
<organism evidence="6 7">
    <name type="scientific">Ogataea parapolymorpha (strain ATCC 26012 / BCRC 20466 / JCM 22074 / NRRL Y-7560 / DL-1)</name>
    <name type="common">Yeast</name>
    <name type="synonym">Hansenula polymorpha</name>
    <dbReference type="NCBI Taxonomy" id="871575"/>
    <lineage>
        <taxon>Eukaryota</taxon>
        <taxon>Fungi</taxon>
        <taxon>Dikarya</taxon>
        <taxon>Ascomycota</taxon>
        <taxon>Saccharomycotina</taxon>
        <taxon>Pichiomycetes</taxon>
        <taxon>Pichiales</taxon>
        <taxon>Pichiaceae</taxon>
        <taxon>Ogataea</taxon>
    </lineage>
</organism>
<evidence type="ECO:0000313" key="7">
    <source>
        <dbReference type="Proteomes" id="UP000008673"/>
    </source>
</evidence>
<sequence length="222" mass="25749">MSSYEEQCSAPDLLLLLDRLIDSITESDLSLEDELYWDSHVHSLMAVITHTVSSPSGTPMDDMLGQIQERTKCLIYILMERQIRAARLEQLLLDYISCKPHDKFCKSSMESFTTERTIEYTRDCPPYAAVTTSQPGYKTEKRSKRFPKTAQMELENWYTENEDNPYLSKRDLQQLVHKTGLCAPQVRNWVSNRRRKERTLTISKELSDLLNQDTDCSPNDVV</sequence>
<dbReference type="CDD" id="cd00086">
    <property type="entry name" value="homeodomain"/>
    <property type="match status" value="1"/>
</dbReference>
<dbReference type="Proteomes" id="UP000008673">
    <property type="component" value="Unassembled WGS sequence"/>
</dbReference>
<evidence type="ECO:0000256" key="1">
    <source>
        <dbReference type="ARBA" id="ARBA00023125"/>
    </source>
</evidence>
<evidence type="ECO:0000256" key="3">
    <source>
        <dbReference type="ARBA" id="ARBA00023242"/>
    </source>
</evidence>
<protein>
    <submittedName>
        <fullName evidence="6">Mating-type protein ALPHA2</fullName>
    </submittedName>
</protein>
<dbReference type="HOGENOM" id="CLU_1245709_0_0_1"/>
<gene>
    <name evidence="6" type="ORF">HPODL_05244</name>
</gene>
<evidence type="ECO:0000256" key="4">
    <source>
        <dbReference type="PROSITE-ProRule" id="PRU00108"/>
    </source>
</evidence>
<dbReference type="GeneID" id="25774666"/>
<dbReference type="eggNOG" id="KOG0773">
    <property type="taxonomic scope" value="Eukaryota"/>
</dbReference>
<dbReference type="GO" id="GO:0000981">
    <property type="term" value="F:DNA-binding transcription factor activity, RNA polymerase II-specific"/>
    <property type="evidence" value="ECO:0007669"/>
    <property type="project" value="InterPro"/>
</dbReference>
<dbReference type="SUPFAM" id="SSF46689">
    <property type="entry name" value="Homeodomain-like"/>
    <property type="match status" value="1"/>
</dbReference>
<comment type="subcellular location">
    <subcellularLocation>
        <location evidence="4">Nucleus</location>
    </subcellularLocation>
</comment>
<keyword evidence="7" id="KW-1185">Reference proteome</keyword>
<dbReference type="EMBL" id="AEOI02000008">
    <property type="protein sequence ID" value="ESW98388.1"/>
    <property type="molecule type" value="Genomic_DNA"/>
</dbReference>
<feature type="DNA-binding region" description="Homeobox" evidence="4">
    <location>
        <begin position="139"/>
        <end position="201"/>
    </location>
</feature>
<reference evidence="6 7" key="1">
    <citation type="journal article" date="2013" name="BMC Genomics">
        <title>Genome sequence and analysis of methylotrophic yeast Hansenula polymorpha DL1.</title>
        <authorList>
            <person name="Ravin N.V."/>
            <person name="Eldarov M.A."/>
            <person name="Kadnikov V.V."/>
            <person name="Beletsky A.V."/>
            <person name="Schneider J."/>
            <person name="Mardanova E.S."/>
            <person name="Smekalova E.M."/>
            <person name="Zvereva M.I."/>
            <person name="Dontsova O.A."/>
            <person name="Mardanov A.V."/>
            <person name="Skryabin K.G."/>
        </authorList>
    </citation>
    <scope>NUCLEOTIDE SEQUENCE [LARGE SCALE GENOMIC DNA]</scope>
    <source>
        <strain evidence="7">ATCC 26012 / BCRC 20466 / JCM 22074 / NRRL Y-7560 / DL-1</strain>
    </source>
</reference>
<dbReference type="Gene3D" id="1.10.10.60">
    <property type="entry name" value="Homeodomain-like"/>
    <property type="match status" value="1"/>
</dbReference>
<dbReference type="InterPro" id="IPR017970">
    <property type="entry name" value="Homeobox_CS"/>
</dbReference>
<keyword evidence="3 4" id="KW-0539">Nucleus</keyword>
<dbReference type="InterPro" id="IPR009057">
    <property type="entry name" value="Homeodomain-like_sf"/>
</dbReference>
<dbReference type="SMART" id="SM00389">
    <property type="entry name" value="HOX"/>
    <property type="match status" value="1"/>
</dbReference>
<proteinExistence type="predicted"/>
<keyword evidence="2 4" id="KW-0371">Homeobox</keyword>
<dbReference type="AlphaFoldDB" id="W1QES5"/>